<feature type="domain" description="EMC2 TPR-like" evidence="5">
    <location>
        <begin position="126"/>
        <end position="213"/>
    </location>
</feature>
<evidence type="ECO:0000313" key="6">
    <source>
        <dbReference type="EMBL" id="KAF7188149.1"/>
    </source>
</evidence>
<protein>
    <recommendedName>
        <fullName evidence="4">ER membrane protein complex subunit 2</fullName>
    </recommendedName>
</protein>
<comment type="similarity">
    <text evidence="4">Belongs to the EMC2 family.</text>
</comment>
<evidence type="ECO:0000259" key="5">
    <source>
        <dbReference type="Pfam" id="PF22890"/>
    </source>
</evidence>
<feature type="non-terminal residue" evidence="6">
    <location>
        <position position="1"/>
    </location>
</feature>
<reference evidence="6" key="1">
    <citation type="submission" date="2020-04" db="EMBL/GenBank/DDBJ databases">
        <title>Draft genome resource of the tomato pathogen Pseudocercospora fuligena.</title>
        <authorList>
            <person name="Zaccaron A."/>
        </authorList>
    </citation>
    <scope>NUCLEOTIDE SEQUENCE</scope>
    <source>
        <strain evidence="6">PF001</strain>
    </source>
</reference>
<proteinExistence type="inferred from homology"/>
<dbReference type="InterPro" id="IPR011990">
    <property type="entry name" value="TPR-like_helical_dom_sf"/>
</dbReference>
<dbReference type="InterPro" id="IPR055217">
    <property type="entry name" value="TPR_EMC2"/>
</dbReference>
<accession>A0A8H6RBZ5</accession>
<evidence type="ECO:0000313" key="7">
    <source>
        <dbReference type="Proteomes" id="UP000660729"/>
    </source>
</evidence>
<dbReference type="EMBL" id="JABCIY010000213">
    <property type="protein sequence ID" value="KAF7188149.1"/>
    <property type="molecule type" value="Genomic_DNA"/>
</dbReference>
<keyword evidence="7" id="KW-1185">Reference proteome</keyword>
<dbReference type="InterPro" id="IPR019734">
    <property type="entry name" value="TPR_rpt"/>
</dbReference>
<evidence type="ECO:0000256" key="4">
    <source>
        <dbReference type="RuleBase" id="RU367091"/>
    </source>
</evidence>
<dbReference type="PROSITE" id="PS50005">
    <property type="entry name" value="TPR"/>
    <property type="match status" value="1"/>
</dbReference>
<comment type="subcellular location">
    <subcellularLocation>
        <location evidence="4">Endoplasmic reticulum membrane</location>
        <topology evidence="4">Peripheral membrane protein</topology>
        <orientation evidence="4">Cytoplasmic side</orientation>
    </subcellularLocation>
</comment>
<gene>
    <name evidence="6" type="ORF">HII31_10434</name>
</gene>
<feature type="repeat" description="TPR" evidence="3">
    <location>
        <begin position="180"/>
        <end position="213"/>
    </location>
</feature>
<organism evidence="6 7">
    <name type="scientific">Pseudocercospora fuligena</name>
    <dbReference type="NCBI Taxonomy" id="685502"/>
    <lineage>
        <taxon>Eukaryota</taxon>
        <taxon>Fungi</taxon>
        <taxon>Dikarya</taxon>
        <taxon>Ascomycota</taxon>
        <taxon>Pezizomycotina</taxon>
        <taxon>Dothideomycetes</taxon>
        <taxon>Dothideomycetidae</taxon>
        <taxon>Mycosphaerellales</taxon>
        <taxon>Mycosphaerellaceae</taxon>
        <taxon>Pseudocercospora</taxon>
    </lineage>
</organism>
<dbReference type="SUPFAM" id="SSF48452">
    <property type="entry name" value="TPR-like"/>
    <property type="match status" value="1"/>
</dbReference>
<keyword evidence="4" id="KW-0472">Membrane</keyword>
<keyword evidence="1" id="KW-0677">Repeat</keyword>
<keyword evidence="4" id="KW-0256">Endoplasmic reticulum</keyword>
<name>A0A8H6RBZ5_9PEZI</name>
<dbReference type="InterPro" id="IPR039856">
    <property type="entry name" value="EMC2-like"/>
</dbReference>
<dbReference type="PANTHER" id="PTHR12760">
    <property type="entry name" value="TETRATRICOPEPTIDE REPEAT PROTEIN"/>
    <property type="match status" value="1"/>
</dbReference>
<dbReference type="SMART" id="SM00028">
    <property type="entry name" value="TPR"/>
    <property type="match status" value="2"/>
</dbReference>
<evidence type="ECO:0000256" key="1">
    <source>
        <dbReference type="ARBA" id="ARBA00022737"/>
    </source>
</evidence>
<dbReference type="AlphaFoldDB" id="A0A8H6RBZ5"/>
<dbReference type="Proteomes" id="UP000660729">
    <property type="component" value="Unassembled WGS sequence"/>
</dbReference>
<dbReference type="OrthoDB" id="124397at2759"/>
<comment type="caution">
    <text evidence="6">The sequence shown here is derived from an EMBL/GenBank/DDBJ whole genome shotgun (WGS) entry which is preliminary data.</text>
</comment>
<dbReference type="Pfam" id="PF22890">
    <property type="entry name" value="TPR_EMC2"/>
    <property type="match status" value="1"/>
</dbReference>
<comment type="subunit">
    <text evidence="4">Component of the ER membrane protein complex (EMC).</text>
</comment>
<evidence type="ECO:0000256" key="3">
    <source>
        <dbReference type="PROSITE-ProRule" id="PRU00339"/>
    </source>
</evidence>
<comment type="function">
    <text evidence="4">Part of the endoplasmic reticulum membrane protein complex (EMC) that enables the energy-independent insertion into endoplasmic reticulum membranes of newly synthesized membrane proteins.</text>
</comment>
<dbReference type="Gene3D" id="1.25.40.10">
    <property type="entry name" value="Tetratricopeptide repeat domain"/>
    <property type="match status" value="1"/>
</dbReference>
<dbReference type="GO" id="GO:0072546">
    <property type="term" value="C:EMC complex"/>
    <property type="evidence" value="ECO:0007669"/>
    <property type="project" value="UniProtKB-UniRule"/>
</dbReference>
<keyword evidence="2 3" id="KW-0802">TPR repeat</keyword>
<sequence>IDRSTSDPRPPDQQTVLKMATSLLDPPTRDSPQTTLKLSQSAPTFIKSQTSTSTFALPYPLSLFSNSESLEKWSATENLFLATLRSGDNDSAYALLESLTDRFGLENERIAALRGLWAEATAKTPQELVDVLKDYEEILKEDPSNFAIRKRRCALLRSMGQTEEALNALTNFVDTSPTDAEGWSELGSLYEELGMHEQAIFCLEEVLLLMPNAWNMQAKIGEVLYMSASQKQNDVGLLGESMRRFCRSIELCDDYLRGYFGLKICTTRLLEVLGTTKKGQPADGELPLPKVESVRKLNQVATAKLAEIVRRVSAGEKGWDGYNEAEIAAAKELLARETQKIER</sequence>
<evidence type="ECO:0000256" key="2">
    <source>
        <dbReference type="ARBA" id="ARBA00022803"/>
    </source>
</evidence>